<feature type="domain" description="Cas12f1-like TNB" evidence="2">
    <location>
        <begin position="100"/>
        <end position="140"/>
    </location>
</feature>
<dbReference type="EMBL" id="JASMQC010000024">
    <property type="protein sequence ID" value="KAK1935224.1"/>
    <property type="molecule type" value="Genomic_DNA"/>
</dbReference>
<name>A0AAD9GB85_9STRA</name>
<evidence type="ECO:0000259" key="2">
    <source>
        <dbReference type="Pfam" id="PF07282"/>
    </source>
</evidence>
<dbReference type="InterPro" id="IPR010095">
    <property type="entry name" value="Cas12f1-like_TNB"/>
</dbReference>
<dbReference type="Pfam" id="PF07282">
    <property type="entry name" value="Cas12f1-like_TNB"/>
    <property type="match status" value="1"/>
</dbReference>
<organism evidence="3 4">
    <name type="scientific">Phytophthora citrophthora</name>
    <dbReference type="NCBI Taxonomy" id="4793"/>
    <lineage>
        <taxon>Eukaryota</taxon>
        <taxon>Sar</taxon>
        <taxon>Stramenopiles</taxon>
        <taxon>Oomycota</taxon>
        <taxon>Peronosporomycetes</taxon>
        <taxon>Peronosporales</taxon>
        <taxon>Peronosporaceae</taxon>
        <taxon>Phytophthora</taxon>
    </lineage>
</organism>
<dbReference type="AlphaFoldDB" id="A0AAD9GB85"/>
<keyword evidence="4" id="KW-1185">Reference proteome</keyword>
<proteinExistence type="predicted"/>
<accession>A0AAD9GB85</accession>
<comment type="caution">
    <text evidence="3">The sequence shown here is derived from an EMBL/GenBank/DDBJ whole genome shotgun (WGS) entry which is preliminary data.</text>
</comment>
<dbReference type="GO" id="GO:0003677">
    <property type="term" value="F:DNA binding"/>
    <property type="evidence" value="ECO:0007669"/>
    <property type="project" value="UniProtKB-KW"/>
</dbReference>
<protein>
    <submittedName>
        <fullName evidence="3">Transposase</fullName>
    </submittedName>
</protein>
<sequence length="158" mass="18376">MSPKGEKHRMRYRLRRRMRFTSRKATRCVNDLHQKLSRWLSESYNVVLLPSFQTQEMVAKHLEEVASDAMPATASETDNAATKKRKMRTPTARALMAQAHFKFKQRLNFKMKRTGGRVIDCEEEYTSKTCSSCGVIKETWADLVFFDTEAVMLFLIAM</sequence>
<dbReference type="InterPro" id="IPR051491">
    <property type="entry name" value="Recombinase/Transposase-rel"/>
</dbReference>
<dbReference type="PANTHER" id="PTHR36172">
    <property type="match status" value="1"/>
</dbReference>
<dbReference type="Proteomes" id="UP001259832">
    <property type="component" value="Unassembled WGS sequence"/>
</dbReference>
<gene>
    <name evidence="3" type="ORF">P3T76_010990</name>
</gene>
<evidence type="ECO:0000313" key="4">
    <source>
        <dbReference type="Proteomes" id="UP001259832"/>
    </source>
</evidence>
<reference evidence="3" key="1">
    <citation type="submission" date="2023-08" db="EMBL/GenBank/DDBJ databases">
        <title>Reference Genome Resource for the Citrus Pathogen Phytophthora citrophthora.</title>
        <authorList>
            <person name="Moller H."/>
            <person name="Coetzee B."/>
            <person name="Rose L.J."/>
            <person name="Van Niekerk J.M."/>
        </authorList>
    </citation>
    <scope>NUCLEOTIDE SEQUENCE</scope>
    <source>
        <strain evidence="3">STE-U-9442</strain>
    </source>
</reference>
<keyword evidence="1" id="KW-0238">DNA-binding</keyword>
<dbReference type="PANTHER" id="PTHR36172:SF1">
    <property type="entry name" value="RESOLVASE-RELATED"/>
    <property type="match status" value="1"/>
</dbReference>
<evidence type="ECO:0000256" key="1">
    <source>
        <dbReference type="ARBA" id="ARBA00023125"/>
    </source>
</evidence>
<evidence type="ECO:0000313" key="3">
    <source>
        <dbReference type="EMBL" id="KAK1935224.1"/>
    </source>
</evidence>